<protein>
    <submittedName>
        <fullName evidence="1">Uncharacterized protein</fullName>
    </submittedName>
</protein>
<dbReference type="OrthoDB" id="6177220at2759"/>
<evidence type="ECO:0000313" key="2">
    <source>
        <dbReference type="Proteomes" id="UP000596742"/>
    </source>
</evidence>
<accession>A0A8B6GG53</accession>
<gene>
    <name evidence="1" type="ORF">MGAL_10B047169</name>
</gene>
<keyword evidence="2" id="KW-1185">Reference proteome</keyword>
<organism evidence="1 2">
    <name type="scientific">Mytilus galloprovincialis</name>
    <name type="common">Mediterranean mussel</name>
    <dbReference type="NCBI Taxonomy" id="29158"/>
    <lineage>
        <taxon>Eukaryota</taxon>
        <taxon>Metazoa</taxon>
        <taxon>Spiralia</taxon>
        <taxon>Lophotrochozoa</taxon>
        <taxon>Mollusca</taxon>
        <taxon>Bivalvia</taxon>
        <taxon>Autobranchia</taxon>
        <taxon>Pteriomorphia</taxon>
        <taxon>Mytilida</taxon>
        <taxon>Mytiloidea</taxon>
        <taxon>Mytilidae</taxon>
        <taxon>Mytilinae</taxon>
        <taxon>Mytilus</taxon>
    </lineage>
</organism>
<reference evidence="1" key="1">
    <citation type="submission" date="2018-11" db="EMBL/GenBank/DDBJ databases">
        <authorList>
            <person name="Alioto T."/>
            <person name="Alioto T."/>
        </authorList>
    </citation>
    <scope>NUCLEOTIDE SEQUENCE</scope>
</reference>
<dbReference type="AlphaFoldDB" id="A0A8B6GG53"/>
<comment type="caution">
    <text evidence="1">The sequence shown here is derived from an EMBL/GenBank/DDBJ whole genome shotgun (WGS) entry which is preliminary data.</text>
</comment>
<name>A0A8B6GG53_MYTGA</name>
<dbReference type="EMBL" id="UYJE01008370">
    <property type="protein sequence ID" value="VDI63380.1"/>
    <property type="molecule type" value="Genomic_DNA"/>
</dbReference>
<dbReference type="Proteomes" id="UP000596742">
    <property type="component" value="Unassembled WGS sequence"/>
</dbReference>
<evidence type="ECO:0000313" key="1">
    <source>
        <dbReference type="EMBL" id="VDI63380.1"/>
    </source>
</evidence>
<sequence>MSTSQKEEPSLLIDFSDSTLKSEDTEKVDSKIDQNIILKSVDTELGEFEEQKTSEAIGGARPRKYIDKGKEFSEEQIIKSYDELKRLSEKIIRLISDNETFETIRLRYGNWMQEYEQFHIQHRIHFDKLNALEQEDYMKIHTTRDTFLMNSQFKIQEYLNANPVKVQASVHGRSVRSAGSSSVSSKRLEVEEKKD</sequence>
<proteinExistence type="predicted"/>